<dbReference type="Gene3D" id="1.10.287.130">
    <property type="match status" value="1"/>
</dbReference>
<dbReference type="CDD" id="cd17546">
    <property type="entry name" value="REC_hyHK_CKI1_RcsC-like"/>
    <property type="match status" value="1"/>
</dbReference>
<evidence type="ECO:0000313" key="10">
    <source>
        <dbReference type="Proteomes" id="UP001061302"/>
    </source>
</evidence>
<evidence type="ECO:0000256" key="4">
    <source>
        <dbReference type="ARBA" id="ARBA00023012"/>
    </source>
</evidence>
<dbReference type="SMART" id="SM00448">
    <property type="entry name" value="REC"/>
    <property type="match status" value="1"/>
</dbReference>
<dbReference type="Gene3D" id="3.30.565.10">
    <property type="entry name" value="Histidine kinase-like ATPase, C-terminal domain"/>
    <property type="match status" value="1"/>
</dbReference>
<organism evidence="9 10">
    <name type="scientific">Chitiniphilus purpureus</name>
    <dbReference type="NCBI Taxonomy" id="2981137"/>
    <lineage>
        <taxon>Bacteria</taxon>
        <taxon>Pseudomonadati</taxon>
        <taxon>Pseudomonadota</taxon>
        <taxon>Betaproteobacteria</taxon>
        <taxon>Neisseriales</taxon>
        <taxon>Chitinibacteraceae</taxon>
        <taxon>Chitiniphilus</taxon>
    </lineage>
</organism>
<dbReference type="InterPro" id="IPR003661">
    <property type="entry name" value="HisK_dim/P_dom"/>
</dbReference>
<dbReference type="GO" id="GO:0005524">
    <property type="term" value="F:ATP binding"/>
    <property type="evidence" value="ECO:0007669"/>
    <property type="project" value="UniProtKB-KW"/>
</dbReference>
<evidence type="ECO:0000256" key="6">
    <source>
        <dbReference type="SAM" id="Coils"/>
    </source>
</evidence>
<feature type="domain" description="Response regulatory" evidence="8">
    <location>
        <begin position="732"/>
        <end position="848"/>
    </location>
</feature>
<dbReference type="Proteomes" id="UP001061302">
    <property type="component" value="Chromosome"/>
</dbReference>
<dbReference type="Pfam" id="PF00512">
    <property type="entry name" value="HisKA"/>
    <property type="match status" value="1"/>
</dbReference>
<dbReference type="Pfam" id="PF00072">
    <property type="entry name" value="Response_reg"/>
    <property type="match status" value="1"/>
</dbReference>
<dbReference type="InterPro" id="IPR036890">
    <property type="entry name" value="HATPase_C_sf"/>
</dbReference>
<dbReference type="InterPro" id="IPR001789">
    <property type="entry name" value="Sig_transdc_resp-reg_receiver"/>
</dbReference>
<evidence type="ECO:0000256" key="3">
    <source>
        <dbReference type="ARBA" id="ARBA00022553"/>
    </source>
</evidence>
<dbReference type="Gene3D" id="3.40.50.2300">
    <property type="match status" value="1"/>
</dbReference>
<dbReference type="SUPFAM" id="SSF47384">
    <property type="entry name" value="Homodimeric domain of signal transducing histidine kinase"/>
    <property type="match status" value="1"/>
</dbReference>
<dbReference type="CDD" id="cd16922">
    <property type="entry name" value="HATPase_EvgS-ArcB-TorS-like"/>
    <property type="match status" value="1"/>
</dbReference>
<dbReference type="PROSITE" id="PS50109">
    <property type="entry name" value="HIS_KIN"/>
    <property type="match status" value="1"/>
</dbReference>
<dbReference type="PANTHER" id="PTHR45339">
    <property type="entry name" value="HYBRID SIGNAL TRANSDUCTION HISTIDINE KINASE J"/>
    <property type="match status" value="1"/>
</dbReference>
<gene>
    <name evidence="9" type="ORF">N8I74_15690</name>
</gene>
<keyword evidence="9" id="KW-0547">Nucleotide-binding</keyword>
<dbReference type="SUPFAM" id="SSF55874">
    <property type="entry name" value="ATPase domain of HSP90 chaperone/DNA topoisomerase II/histidine kinase"/>
    <property type="match status" value="1"/>
</dbReference>
<evidence type="ECO:0000256" key="5">
    <source>
        <dbReference type="PROSITE-ProRule" id="PRU00169"/>
    </source>
</evidence>
<dbReference type="PRINTS" id="PR00344">
    <property type="entry name" value="BCTRLSENSOR"/>
</dbReference>
<keyword evidence="4" id="KW-0902">Two-component regulatory system</keyword>
<evidence type="ECO:0000259" key="7">
    <source>
        <dbReference type="PROSITE" id="PS50109"/>
    </source>
</evidence>
<reference evidence="9" key="1">
    <citation type="submission" date="2022-10" db="EMBL/GenBank/DDBJ databases">
        <title>Chitiniphilus purpureus sp. nov., a novel chitin-degrading bacterium isolated from crawfish pond sediment.</title>
        <authorList>
            <person name="Li K."/>
        </authorList>
    </citation>
    <scope>NUCLEOTIDE SEQUENCE</scope>
    <source>
        <strain evidence="9">CD1</strain>
    </source>
</reference>
<dbReference type="InterPro" id="IPR036097">
    <property type="entry name" value="HisK_dim/P_sf"/>
</dbReference>
<feature type="modified residue" description="4-aspartylphosphate" evidence="5">
    <location>
        <position position="781"/>
    </location>
</feature>
<feature type="domain" description="Histidine kinase" evidence="7">
    <location>
        <begin position="388"/>
        <end position="604"/>
    </location>
</feature>
<proteinExistence type="predicted"/>
<keyword evidence="10" id="KW-1185">Reference proteome</keyword>
<name>A0ABY6DL27_9NEIS</name>
<evidence type="ECO:0000259" key="8">
    <source>
        <dbReference type="PROSITE" id="PS50110"/>
    </source>
</evidence>
<dbReference type="SUPFAM" id="SSF55781">
    <property type="entry name" value="GAF domain-like"/>
    <property type="match status" value="1"/>
</dbReference>
<dbReference type="CDD" id="cd00082">
    <property type="entry name" value="HisKA"/>
    <property type="match status" value="1"/>
</dbReference>
<comment type="catalytic activity">
    <reaction evidence="1">
        <text>ATP + protein L-histidine = ADP + protein N-phospho-L-histidine.</text>
        <dbReference type="EC" id="2.7.13.3"/>
    </reaction>
</comment>
<keyword evidence="3 5" id="KW-0597">Phosphoprotein</keyword>
<feature type="coiled-coil region" evidence="6">
    <location>
        <begin position="347"/>
        <end position="378"/>
    </location>
</feature>
<evidence type="ECO:0000256" key="1">
    <source>
        <dbReference type="ARBA" id="ARBA00000085"/>
    </source>
</evidence>
<protein>
    <recommendedName>
        <fullName evidence="2">histidine kinase</fullName>
        <ecNumber evidence="2">2.7.13.3</ecNumber>
    </recommendedName>
</protein>
<dbReference type="InterPro" id="IPR003594">
    <property type="entry name" value="HATPase_dom"/>
</dbReference>
<evidence type="ECO:0000256" key="2">
    <source>
        <dbReference type="ARBA" id="ARBA00012438"/>
    </source>
</evidence>
<dbReference type="InterPro" id="IPR029016">
    <property type="entry name" value="GAF-like_dom_sf"/>
</dbReference>
<evidence type="ECO:0000313" key="9">
    <source>
        <dbReference type="EMBL" id="UXY14747.1"/>
    </source>
</evidence>
<keyword evidence="9" id="KW-0067">ATP-binding</keyword>
<keyword evidence="6" id="KW-0175">Coiled coil</keyword>
<dbReference type="Pfam" id="PF02518">
    <property type="entry name" value="HATPase_c"/>
    <property type="match status" value="1"/>
</dbReference>
<dbReference type="PANTHER" id="PTHR45339:SF1">
    <property type="entry name" value="HYBRID SIGNAL TRANSDUCTION HISTIDINE KINASE J"/>
    <property type="match status" value="1"/>
</dbReference>
<sequence>MQTASHFQLDRLAHAPDWEVFVLDMVSRALSAFNARRVLLVLPHEGRAVIRAQAMRGQRPLSFEDPQAPAHFYGVAGDELDWQLREPAVSLHATDLTAQDIWDEAEPENATLYRLILPLCVDTGLVGLLYCELTDVVRVSLMLDTAAFRLECEALARLLAERVQARREGRMAPDDMTAQLQASLVRAEEYRVLLQKLHGVTLQLTEAPDLDTLYRMAVELGITELGFDRMAVFEAHVPQNLMSGTYGTDNDGCLTDEHWFKSTLPVHPMFQEALSRRDTVVVNEDAALYYNKVVVGRGWNALAGLWIGEEFVGWVAVDNYLRRRPLQPYQREVIKLFGSILAQLIRVKRAEHETRQLNERLSIQAAELARARDAAEAANFTKSEFLATISHEIRTPLNGILGFLQLLHGTQLAPEQRDYVNTIEQSGETLLALINDLLDFSKIEAGKLALQQQPLDLRAVTAQACAMLAARVAQKELALTIHIAPHLPAGYLGDAMRLKQILVNLIGNAIKFTQHGGVTVTLDCVAGAPRIEIADTGIGVPQDKRDLLFERFYQAESGSTRRYGGTGLGLAICKLLVELMGGTIGVKSEPGQGSRFWFQLPAAPADPGTDWVAHWEPLPQMLTYLRDRRLAWLNGSPWRAEIEEYLSRAGVRWVPPDQAELLLCDGDAQGDDARPCIALVWHPPCPGAAHTHYVIKPLLGKIGLVRALQAVFVGEAGERPAAHRTALSTGRRILLAEDSAVNQRVVERYLQQFGYKVVTVENGLEALRCAESQHFDLVLMDWQMPVMDGLEATRRLRAAPASRDWPIVALTANAQAEGEALCREAGMDAYLAKPLDLTRLRSTIERLLDTGR</sequence>
<dbReference type="InterPro" id="IPR011006">
    <property type="entry name" value="CheY-like_superfamily"/>
</dbReference>
<dbReference type="EMBL" id="CP106753">
    <property type="protein sequence ID" value="UXY14747.1"/>
    <property type="molecule type" value="Genomic_DNA"/>
</dbReference>
<dbReference type="SMART" id="SM00387">
    <property type="entry name" value="HATPase_c"/>
    <property type="match status" value="1"/>
</dbReference>
<dbReference type="InterPro" id="IPR004358">
    <property type="entry name" value="Sig_transdc_His_kin-like_C"/>
</dbReference>
<dbReference type="Gene3D" id="3.30.450.40">
    <property type="match status" value="1"/>
</dbReference>
<accession>A0ABY6DL27</accession>
<dbReference type="RefSeq" id="WP_263124050.1">
    <property type="nucleotide sequence ID" value="NZ_CP106753.1"/>
</dbReference>
<dbReference type="EC" id="2.7.13.3" evidence="2"/>
<dbReference type="SUPFAM" id="SSF52172">
    <property type="entry name" value="CheY-like"/>
    <property type="match status" value="1"/>
</dbReference>
<dbReference type="SMART" id="SM00388">
    <property type="entry name" value="HisKA"/>
    <property type="match status" value="1"/>
</dbReference>
<dbReference type="InterPro" id="IPR005467">
    <property type="entry name" value="His_kinase_dom"/>
</dbReference>
<dbReference type="PROSITE" id="PS50110">
    <property type="entry name" value="RESPONSE_REGULATORY"/>
    <property type="match status" value="1"/>
</dbReference>